<dbReference type="STRING" id="706434.HMPREF9429_01038"/>
<dbReference type="HOGENOM" id="CLU_027387_0_0_9"/>
<keyword evidence="7 12" id="KW-0573">Peptidoglycan synthesis</keyword>
<dbReference type="InterPro" id="IPR001986">
    <property type="entry name" value="Enolpyruvate_Tfrase_dom"/>
</dbReference>
<dbReference type="Gene3D" id="3.65.10.10">
    <property type="entry name" value="Enolpyruvate transferase domain"/>
    <property type="match status" value="2"/>
</dbReference>
<evidence type="ECO:0000256" key="7">
    <source>
        <dbReference type="ARBA" id="ARBA00022984"/>
    </source>
</evidence>
<keyword evidence="5 12" id="KW-0808">Transferase</keyword>
<dbReference type="Proteomes" id="UP000003195">
    <property type="component" value="Unassembled WGS sequence"/>
</dbReference>
<evidence type="ECO:0000259" key="13">
    <source>
        <dbReference type="Pfam" id="PF00275"/>
    </source>
</evidence>
<protein>
    <recommendedName>
        <fullName evidence="12">UDP-N-acetylglucosamine 1-carboxyvinyltransferase</fullName>
        <ecNumber evidence="12">2.5.1.7</ecNumber>
    </recommendedName>
    <alternativeName>
        <fullName evidence="12">Enoylpyruvate transferase</fullName>
    </alternativeName>
    <alternativeName>
        <fullName evidence="12">UDP-N-acetylglucosamine enolpyruvyl transferase</fullName>
        <shortName evidence="12">EPT</shortName>
    </alternativeName>
</protein>
<comment type="subcellular location">
    <subcellularLocation>
        <location evidence="1 12">Cytoplasm</location>
    </subcellularLocation>
</comment>
<keyword evidence="9 12" id="KW-0961">Cell wall biogenesis/degradation</keyword>
<dbReference type="GO" id="GO:0071555">
    <property type="term" value="P:cell wall organization"/>
    <property type="evidence" value="ECO:0007669"/>
    <property type="project" value="UniProtKB-KW"/>
</dbReference>
<evidence type="ECO:0000256" key="5">
    <source>
        <dbReference type="ARBA" id="ARBA00022679"/>
    </source>
</evidence>
<dbReference type="PANTHER" id="PTHR43783:SF1">
    <property type="entry name" value="UDP-N-ACETYLGLUCOSAMINE 1-CARBOXYVINYLTRANSFERASE"/>
    <property type="match status" value="1"/>
</dbReference>
<dbReference type="AlphaFoldDB" id="E2ZCT4"/>
<feature type="binding site" evidence="12">
    <location>
        <position position="315"/>
    </location>
    <ligand>
        <name>UDP-N-acetyl-alpha-D-glucosamine</name>
        <dbReference type="ChEBI" id="CHEBI:57705"/>
    </ligand>
</feature>
<dbReference type="NCBIfam" id="NF006873">
    <property type="entry name" value="PRK09369.1"/>
    <property type="match status" value="1"/>
</dbReference>
<dbReference type="GO" id="GO:0051301">
    <property type="term" value="P:cell division"/>
    <property type="evidence" value="ECO:0007669"/>
    <property type="project" value="UniProtKB-KW"/>
</dbReference>
<evidence type="ECO:0000256" key="6">
    <source>
        <dbReference type="ARBA" id="ARBA00022960"/>
    </source>
</evidence>
<dbReference type="SUPFAM" id="SSF55205">
    <property type="entry name" value="EPT/RTPC-like"/>
    <property type="match status" value="1"/>
</dbReference>
<feature type="domain" description="Enolpyruvate transferase" evidence="13">
    <location>
        <begin position="16"/>
        <end position="416"/>
    </location>
</feature>
<keyword evidence="3 12" id="KW-0963">Cytoplasm</keyword>
<evidence type="ECO:0000256" key="2">
    <source>
        <dbReference type="ARBA" id="ARBA00004752"/>
    </source>
</evidence>
<dbReference type="GO" id="GO:0008360">
    <property type="term" value="P:regulation of cell shape"/>
    <property type="evidence" value="ECO:0007669"/>
    <property type="project" value="UniProtKB-KW"/>
</dbReference>
<feature type="binding site" evidence="12">
    <location>
        <begin position="31"/>
        <end position="32"/>
    </location>
    <ligand>
        <name>phosphoenolpyruvate</name>
        <dbReference type="ChEBI" id="CHEBI:58702"/>
    </ligand>
</feature>
<evidence type="ECO:0000256" key="4">
    <source>
        <dbReference type="ARBA" id="ARBA00022618"/>
    </source>
</evidence>
<evidence type="ECO:0000256" key="9">
    <source>
        <dbReference type="ARBA" id="ARBA00023316"/>
    </source>
</evidence>
<evidence type="ECO:0000313" key="14">
    <source>
        <dbReference type="EMBL" id="EFQ03855.1"/>
    </source>
</evidence>
<comment type="similarity">
    <text evidence="10 12">Belongs to the EPSP synthase family. MurA subfamily.</text>
</comment>
<evidence type="ECO:0000313" key="15">
    <source>
        <dbReference type="Proteomes" id="UP000003195"/>
    </source>
</evidence>
<dbReference type="InterPro" id="IPR050068">
    <property type="entry name" value="MurA_subfamily"/>
</dbReference>
<keyword evidence="6 12" id="KW-0133">Cell shape</keyword>
<keyword evidence="15" id="KW-1185">Reference proteome</keyword>
<organism evidence="14 15">
    <name type="scientific">Megasphaera micronuciformis F0359</name>
    <dbReference type="NCBI Taxonomy" id="706434"/>
    <lineage>
        <taxon>Bacteria</taxon>
        <taxon>Bacillati</taxon>
        <taxon>Bacillota</taxon>
        <taxon>Negativicutes</taxon>
        <taxon>Veillonellales</taxon>
        <taxon>Veillonellaceae</taxon>
        <taxon>Megasphaera</taxon>
    </lineage>
</organism>
<evidence type="ECO:0000256" key="1">
    <source>
        <dbReference type="ARBA" id="ARBA00004496"/>
    </source>
</evidence>
<sequence>MKIYWEASELEKLIVHGGNPLNGTVRVSGAKNAVLPIIVASMLGVGKSTLTEIPELADVHTVSEVIKSLGVAVESPEKGTLVLDGTNITSTVAPYDLVRRMRASFLVMGPLLARKRHAKISLPGGCSIGARPIDLHLKAFEAMGAVIDLADGDIEASVPDGLKGARIYLDFPSVGATENILMAASLAEGKTVLENAAEEPEIVDLATYLNSMGANIRGAGTNTIRIEGVKELRGAAHAVIPDRIEAGTFMVGAAMTQGNVYVENALSEHLKPLIAKLKEVGARVEEDIDGIRVIGTRPLKAVEIKTLPYPGFPTDMQAQFMALATICEGNSIVTETVFENRFMHVEEFKRMGAKIRIEGRSAFIEGVQHLAGGRVNATDLRAGAALVLAGLVAEGRTEIGSLHHIDRGYDDLVAKLQRLGADIVRVRVEDEE</sequence>
<dbReference type="EC" id="2.5.1.7" evidence="12"/>
<dbReference type="eggNOG" id="COG0766">
    <property type="taxonomic scope" value="Bacteria"/>
</dbReference>
<evidence type="ECO:0000256" key="11">
    <source>
        <dbReference type="ARBA" id="ARBA00047527"/>
    </source>
</evidence>
<feature type="binding site" evidence="12">
    <location>
        <begin position="131"/>
        <end position="135"/>
    </location>
    <ligand>
        <name>UDP-N-acetyl-alpha-D-glucosamine</name>
        <dbReference type="ChEBI" id="CHEBI:57705"/>
    </ligand>
</feature>
<dbReference type="GO" id="GO:0009252">
    <property type="term" value="P:peptidoglycan biosynthetic process"/>
    <property type="evidence" value="ECO:0007669"/>
    <property type="project" value="UniProtKB-UniRule"/>
</dbReference>
<feature type="binding site" evidence="12">
    <location>
        <position position="102"/>
    </location>
    <ligand>
        <name>UDP-N-acetyl-alpha-D-glucosamine</name>
        <dbReference type="ChEBI" id="CHEBI:57705"/>
    </ligand>
</feature>
<dbReference type="CDD" id="cd01555">
    <property type="entry name" value="UdpNAET"/>
    <property type="match status" value="1"/>
</dbReference>
<dbReference type="NCBIfam" id="TIGR01072">
    <property type="entry name" value="murA"/>
    <property type="match status" value="1"/>
</dbReference>
<feature type="modified residue" description="2-(S-cysteinyl)pyruvic acid O-phosphothioketal" evidence="12">
    <location>
        <position position="126"/>
    </location>
</feature>
<name>E2ZCT4_9FIRM</name>
<comment type="pathway">
    <text evidence="2 12">Cell wall biogenesis; peptidoglycan biosynthesis.</text>
</comment>
<keyword evidence="8 12" id="KW-0131">Cell cycle</keyword>
<dbReference type="HAMAP" id="MF_00111">
    <property type="entry name" value="MurA"/>
    <property type="match status" value="1"/>
</dbReference>
<comment type="caution">
    <text evidence="14">The sequence shown here is derived from an EMBL/GenBank/DDBJ whole genome shotgun (WGS) entry which is preliminary data.</text>
</comment>
<feature type="active site" description="Proton donor" evidence="12">
    <location>
        <position position="126"/>
    </location>
</feature>
<keyword evidence="4 12" id="KW-0132">Cell division</keyword>
<dbReference type="EMBL" id="AECS01000037">
    <property type="protein sequence ID" value="EFQ03855.1"/>
    <property type="molecule type" value="Genomic_DNA"/>
</dbReference>
<keyword evidence="12" id="KW-0670">Pyruvate</keyword>
<evidence type="ECO:0000256" key="3">
    <source>
        <dbReference type="ARBA" id="ARBA00022490"/>
    </source>
</evidence>
<reference evidence="14 15" key="1">
    <citation type="submission" date="2010-08" db="EMBL/GenBank/DDBJ databases">
        <authorList>
            <person name="Weinstock G."/>
            <person name="Sodergren E."/>
            <person name="Clifton S."/>
            <person name="Fulton L."/>
            <person name="Fulton B."/>
            <person name="Courtney L."/>
            <person name="Fronick C."/>
            <person name="Harrison M."/>
            <person name="Strong C."/>
            <person name="Farmer C."/>
            <person name="Delahaunty K."/>
            <person name="Markovic C."/>
            <person name="Hall O."/>
            <person name="Minx P."/>
            <person name="Tomlinson C."/>
            <person name="Mitreva M."/>
            <person name="Hou S."/>
            <person name="Chen J."/>
            <person name="Wollam A."/>
            <person name="Pepin K.H."/>
            <person name="Johnson M."/>
            <person name="Bhonagiri V."/>
            <person name="Zhang X."/>
            <person name="Suruliraj S."/>
            <person name="Warren W."/>
            <person name="Chinwalla A."/>
            <person name="Mardis E.R."/>
            <person name="Wilson R.K."/>
        </authorList>
    </citation>
    <scope>NUCLEOTIDE SEQUENCE [LARGE SCALE GENOMIC DNA]</scope>
    <source>
        <strain evidence="14 15">F0359</strain>
    </source>
</reference>
<comment type="catalytic activity">
    <reaction evidence="11 12">
        <text>phosphoenolpyruvate + UDP-N-acetyl-alpha-D-glucosamine = UDP-N-acetyl-3-O-(1-carboxyvinyl)-alpha-D-glucosamine + phosphate</text>
        <dbReference type="Rhea" id="RHEA:18681"/>
        <dbReference type="ChEBI" id="CHEBI:43474"/>
        <dbReference type="ChEBI" id="CHEBI:57705"/>
        <dbReference type="ChEBI" id="CHEBI:58702"/>
        <dbReference type="ChEBI" id="CHEBI:68483"/>
        <dbReference type="EC" id="2.5.1.7"/>
    </reaction>
</comment>
<dbReference type="InterPro" id="IPR013792">
    <property type="entry name" value="RNA3'P_cycl/enolpyr_Trfase_a/b"/>
</dbReference>
<dbReference type="Pfam" id="PF00275">
    <property type="entry name" value="EPSP_synthase"/>
    <property type="match status" value="1"/>
</dbReference>
<dbReference type="GO" id="GO:0019277">
    <property type="term" value="P:UDP-N-acetylgalactosamine biosynthetic process"/>
    <property type="evidence" value="ECO:0007669"/>
    <property type="project" value="InterPro"/>
</dbReference>
<dbReference type="UniPathway" id="UPA00219"/>
<feature type="binding site" evidence="12">
    <location>
        <position position="337"/>
    </location>
    <ligand>
        <name>UDP-N-acetyl-alpha-D-glucosamine</name>
        <dbReference type="ChEBI" id="CHEBI:57705"/>
    </ligand>
</feature>
<gene>
    <name evidence="12 14" type="primary">murA</name>
    <name evidence="14" type="ORF">HMPREF9429_01038</name>
</gene>
<accession>E2ZCT4</accession>
<evidence type="ECO:0000256" key="10">
    <source>
        <dbReference type="ARBA" id="ARBA00038367"/>
    </source>
</evidence>
<proteinExistence type="inferred from homology"/>
<dbReference type="PANTHER" id="PTHR43783">
    <property type="entry name" value="UDP-N-ACETYLGLUCOSAMINE 1-CARBOXYVINYLTRANSFERASE"/>
    <property type="match status" value="1"/>
</dbReference>
<dbReference type="FunFam" id="3.65.10.10:FF:000001">
    <property type="entry name" value="UDP-N-acetylglucosamine 1-carboxyvinyltransferase"/>
    <property type="match status" value="1"/>
</dbReference>
<evidence type="ECO:0000256" key="8">
    <source>
        <dbReference type="ARBA" id="ARBA00023306"/>
    </source>
</evidence>
<comment type="function">
    <text evidence="12">Cell wall formation. Adds enolpyruvyl to UDP-N-acetylglucosamine.</text>
</comment>
<dbReference type="GO" id="GO:0008760">
    <property type="term" value="F:UDP-N-acetylglucosamine 1-carboxyvinyltransferase activity"/>
    <property type="evidence" value="ECO:0007669"/>
    <property type="project" value="UniProtKB-UniRule"/>
</dbReference>
<evidence type="ECO:0000256" key="12">
    <source>
        <dbReference type="HAMAP-Rule" id="MF_00111"/>
    </source>
</evidence>
<dbReference type="GO" id="GO:0005737">
    <property type="term" value="C:cytoplasm"/>
    <property type="evidence" value="ECO:0007669"/>
    <property type="project" value="UniProtKB-SubCell"/>
</dbReference>
<comment type="caution">
    <text evidence="12">Lacks conserved residue(s) required for the propagation of feature annotation.</text>
</comment>
<dbReference type="InterPro" id="IPR036968">
    <property type="entry name" value="Enolpyruvate_Tfrase_sf"/>
</dbReference>
<dbReference type="InterPro" id="IPR005750">
    <property type="entry name" value="UDP_GlcNAc_COvinyl_MurA"/>
</dbReference>